<dbReference type="SUPFAM" id="SSF56436">
    <property type="entry name" value="C-type lectin-like"/>
    <property type="match status" value="1"/>
</dbReference>
<dbReference type="Pfam" id="PF06482">
    <property type="entry name" value="Endostatin"/>
    <property type="match status" value="1"/>
</dbReference>
<dbReference type="Proteomes" id="UP000694620">
    <property type="component" value="Chromosome 14"/>
</dbReference>
<dbReference type="InterPro" id="IPR016187">
    <property type="entry name" value="CTDL_fold"/>
</dbReference>
<sequence length="195" mass="21743">MHLTCMSLDCGRKPTQTRGEHLRLVALNAPLSGDMSGIRGADLQCYLQAREARLHGTFRAFLSSPTQNLLFLVKQSDRTQFPILNLRGQRLFPSWSSLFSVNGAQLGANIPLYSFNGVNVLQDPFWPYKAVWHGATLLGKSVPWQTCDDWRRSTRTGLAGTLQGGSSFLTSRPVACSTPLIVLCIENAYPYSYMW</sequence>
<proteinExistence type="predicted"/>
<reference evidence="2" key="3">
    <citation type="submission" date="2025-09" db="UniProtKB">
        <authorList>
            <consortium name="Ensembl"/>
        </authorList>
    </citation>
    <scope>IDENTIFICATION</scope>
</reference>
<reference evidence="2" key="1">
    <citation type="submission" date="2021-06" db="EMBL/GenBank/DDBJ databases">
        <authorList>
            <consortium name="Wellcome Sanger Institute Data Sharing"/>
        </authorList>
    </citation>
    <scope>NUCLEOTIDE SEQUENCE [LARGE SCALE GENOMIC DNA]</scope>
</reference>
<dbReference type="InterPro" id="IPR010515">
    <property type="entry name" value="Collagenase_NC10/endostatin"/>
</dbReference>
<dbReference type="GeneTree" id="ENSGT00940000158212"/>
<evidence type="ECO:0000259" key="1">
    <source>
        <dbReference type="Pfam" id="PF06482"/>
    </source>
</evidence>
<protein>
    <recommendedName>
        <fullName evidence="1">Collagenase NC10/endostatin domain-containing protein</fullName>
    </recommendedName>
</protein>
<keyword evidence="3" id="KW-1185">Reference proteome</keyword>
<feature type="domain" description="Collagenase NC10/endostatin" evidence="1">
    <location>
        <begin position="22"/>
        <end position="189"/>
    </location>
</feature>
<organism evidence="2 3">
    <name type="scientific">Erpetoichthys calabaricus</name>
    <name type="common">Rope fish</name>
    <name type="synonym">Calamoichthys calabaricus</name>
    <dbReference type="NCBI Taxonomy" id="27687"/>
    <lineage>
        <taxon>Eukaryota</taxon>
        <taxon>Metazoa</taxon>
        <taxon>Chordata</taxon>
        <taxon>Craniata</taxon>
        <taxon>Vertebrata</taxon>
        <taxon>Euteleostomi</taxon>
        <taxon>Actinopterygii</taxon>
        <taxon>Polypteriformes</taxon>
        <taxon>Polypteridae</taxon>
        <taxon>Erpetoichthys</taxon>
    </lineage>
</organism>
<dbReference type="AlphaFoldDB" id="A0A8C4T2Y6"/>
<accession>A0A8C4T2Y6</accession>
<evidence type="ECO:0000313" key="2">
    <source>
        <dbReference type="Ensembl" id="ENSECRP00000026107.1"/>
    </source>
</evidence>
<dbReference type="Ensembl" id="ENSECRT00000026652.1">
    <property type="protein sequence ID" value="ENSECRP00000026107.1"/>
    <property type="gene ID" value="ENSECRG00000017583.1"/>
</dbReference>
<dbReference type="Gene3D" id="3.10.100.10">
    <property type="entry name" value="Mannose-Binding Protein A, subunit A"/>
    <property type="match status" value="1"/>
</dbReference>
<reference evidence="2" key="2">
    <citation type="submission" date="2025-08" db="UniProtKB">
        <authorList>
            <consortium name="Ensembl"/>
        </authorList>
    </citation>
    <scope>IDENTIFICATION</scope>
</reference>
<dbReference type="InterPro" id="IPR016186">
    <property type="entry name" value="C-type_lectin-like/link_sf"/>
</dbReference>
<evidence type="ECO:0000313" key="3">
    <source>
        <dbReference type="Proteomes" id="UP000694620"/>
    </source>
</evidence>
<name>A0A8C4T2Y6_ERPCA</name>